<dbReference type="HOGENOM" id="CLU_1876174_0_0_1"/>
<proteinExistence type="predicted"/>
<sequence length="136" mass="15744">MTQQLGWLCKATELIGVPMWLAPANLEEPKYVASKDLTSICHHLMDPETGFATDEWTSRPQYEEMNYTVFHADMRLLSERTFETVLAFLKMIVDHGSGLSPSDGWAPMQTFLSPQAFQLFSRQYWWQKAGNQERHD</sequence>
<evidence type="ECO:0000313" key="2">
    <source>
        <dbReference type="Proteomes" id="UP000053257"/>
    </source>
</evidence>
<reference evidence="1 2" key="1">
    <citation type="journal article" date="2014" name="PLoS Genet.">
        <title>Analysis of the Phlebiopsis gigantea genome, transcriptome and secretome provides insight into its pioneer colonization strategies of wood.</title>
        <authorList>
            <person name="Hori C."/>
            <person name="Ishida T."/>
            <person name="Igarashi K."/>
            <person name="Samejima M."/>
            <person name="Suzuki H."/>
            <person name="Master E."/>
            <person name="Ferreira P."/>
            <person name="Ruiz-Duenas F.J."/>
            <person name="Held B."/>
            <person name="Canessa P."/>
            <person name="Larrondo L.F."/>
            <person name="Schmoll M."/>
            <person name="Druzhinina I.S."/>
            <person name="Kubicek C.P."/>
            <person name="Gaskell J.A."/>
            <person name="Kersten P."/>
            <person name="St John F."/>
            <person name="Glasner J."/>
            <person name="Sabat G."/>
            <person name="Splinter BonDurant S."/>
            <person name="Syed K."/>
            <person name="Yadav J."/>
            <person name="Mgbeahuruike A.C."/>
            <person name="Kovalchuk A."/>
            <person name="Asiegbu F.O."/>
            <person name="Lackner G."/>
            <person name="Hoffmeister D."/>
            <person name="Rencoret J."/>
            <person name="Gutierrez A."/>
            <person name="Sun H."/>
            <person name="Lindquist E."/>
            <person name="Barry K."/>
            <person name="Riley R."/>
            <person name="Grigoriev I.V."/>
            <person name="Henrissat B."/>
            <person name="Kues U."/>
            <person name="Berka R.M."/>
            <person name="Martinez A.T."/>
            <person name="Covert S.F."/>
            <person name="Blanchette R.A."/>
            <person name="Cullen D."/>
        </authorList>
    </citation>
    <scope>NUCLEOTIDE SEQUENCE [LARGE SCALE GENOMIC DNA]</scope>
    <source>
        <strain evidence="1 2">11061_1 CR5-6</strain>
    </source>
</reference>
<dbReference type="Proteomes" id="UP000053257">
    <property type="component" value="Unassembled WGS sequence"/>
</dbReference>
<evidence type="ECO:0000313" key="1">
    <source>
        <dbReference type="EMBL" id="KIP11326.1"/>
    </source>
</evidence>
<organism evidence="1 2">
    <name type="scientific">Phlebiopsis gigantea (strain 11061_1 CR5-6)</name>
    <name type="common">White-rot fungus</name>
    <name type="synonym">Peniophora gigantea</name>
    <dbReference type="NCBI Taxonomy" id="745531"/>
    <lineage>
        <taxon>Eukaryota</taxon>
        <taxon>Fungi</taxon>
        <taxon>Dikarya</taxon>
        <taxon>Basidiomycota</taxon>
        <taxon>Agaricomycotina</taxon>
        <taxon>Agaricomycetes</taxon>
        <taxon>Polyporales</taxon>
        <taxon>Phanerochaetaceae</taxon>
        <taxon>Phlebiopsis</taxon>
    </lineage>
</organism>
<dbReference type="EMBL" id="KN840447">
    <property type="protein sequence ID" value="KIP11326.1"/>
    <property type="molecule type" value="Genomic_DNA"/>
</dbReference>
<dbReference type="OrthoDB" id="2212237at2759"/>
<gene>
    <name evidence="1" type="ORF">PHLGIDRAFT_114722</name>
</gene>
<protein>
    <submittedName>
        <fullName evidence="1">Uncharacterized protein</fullName>
    </submittedName>
</protein>
<dbReference type="AlphaFoldDB" id="A0A0C3S5M1"/>
<keyword evidence="2" id="KW-1185">Reference proteome</keyword>
<accession>A0A0C3S5M1</accession>
<name>A0A0C3S5M1_PHLG1</name>